<evidence type="ECO:0000259" key="9">
    <source>
        <dbReference type="Pfam" id="PF07992"/>
    </source>
</evidence>
<reference evidence="10 11" key="1">
    <citation type="journal article" date="2013" name="Genome Announc.">
        <title>Draft genome sequences for three mercury-methylating, sulfate-reducing bacteria.</title>
        <authorList>
            <person name="Brown S.D."/>
            <person name="Hurt R.A.Jr."/>
            <person name="Gilmour C.C."/>
            <person name="Elias D.A."/>
        </authorList>
    </citation>
    <scope>NUCLEOTIDE SEQUENCE [LARGE SCALE GENOMIC DNA]</scope>
    <source>
        <strain evidence="10 11">DSM 16529</strain>
    </source>
</reference>
<keyword evidence="6 7" id="KW-0676">Redox-active center</keyword>
<evidence type="ECO:0000256" key="4">
    <source>
        <dbReference type="ARBA" id="ARBA00023002"/>
    </source>
</evidence>
<dbReference type="InterPro" id="IPR050097">
    <property type="entry name" value="Ferredoxin-NADP_redctase_2"/>
</dbReference>
<dbReference type="InterPro" id="IPR036188">
    <property type="entry name" value="FAD/NAD-bd_sf"/>
</dbReference>
<comment type="cofactor">
    <cofactor evidence="8">
        <name>FAD</name>
        <dbReference type="ChEBI" id="CHEBI:57692"/>
    </cofactor>
    <text evidence="8">Binds 1 FAD per subunit.</text>
</comment>
<protein>
    <recommendedName>
        <fullName evidence="7">Thioredoxin reductase</fullName>
        <ecNumber evidence="7">1.8.1.9</ecNumber>
    </recommendedName>
</protein>
<dbReference type="OrthoDB" id="9806179at2"/>
<dbReference type="SUPFAM" id="SSF51905">
    <property type="entry name" value="FAD/NAD(P)-binding domain"/>
    <property type="match status" value="1"/>
</dbReference>
<dbReference type="InterPro" id="IPR023753">
    <property type="entry name" value="FAD/NAD-binding_dom"/>
</dbReference>
<dbReference type="EMBL" id="ATHI01000031">
    <property type="protein sequence ID" value="EPR30728.1"/>
    <property type="molecule type" value="Genomic_DNA"/>
</dbReference>
<dbReference type="Proteomes" id="UP000014975">
    <property type="component" value="Unassembled WGS sequence"/>
</dbReference>
<dbReference type="GO" id="GO:0005737">
    <property type="term" value="C:cytoplasm"/>
    <property type="evidence" value="ECO:0007669"/>
    <property type="project" value="InterPro"/>
</dbReference>
<keyword evidence="2 7" id="KW-0285">Flavoprotein</keyword>
<dbReference type="PRINTS" id="PR00368">
    <property type="entry name" value="FADPNR"/>
</dbReference>
<evidence type="ECO:0000256" key="2">
    <source>
        <dbReference type="ARBA" id="ARBA00022630"/>
    </source>
</evidence>
<feature type="domain" description="FAD/NAD(P)-binding" evidence="9">
    <location>
        <begin position="4"/>
        <end position="294"/>
    </location>
</feature>
<dbReference type="NCBIfam" id="TIGR01292">
    <property type="entry name" value="TRX_reduct"/>
    <property type="match status" value="1"/>
</dbReference>
<dbReference type="Pfam" id="PF07992">
    <property type="entry name" value="Pyr_redox_2"/>
    <property type="match status" value="1"/>
</dbReference>
<dbReference type="RefSeq" id="WP_020888146.1">
    <property type="nucleotide sequence ID" value="NZ_ATHI01000031.1"/>
</dbReference>
<dbReference type="AlphaFoldDB" id="S7UES0"/>
<keyword evidence="5" id="KW-1015">Disulfide bond</keyword>
<dbReference type="PATRIC" id="fig|1121439.3.peg.2837"/>
<gene>
    <name evidence="10" type="ORF">dsat_1450</name>
</gene>
<keyword evidence="4 7" id="KW-0560">Oxidoreductase</keyword>
<proteinExistence type="inferred from homology"/>
<dbReference type="GO" id="GO:0004791">
    <property type="term" value="F:thioredoxin-disulfide reductase (NADPH) activity"/>
    <property type="evidence" value="ECO:0007669"/>
    <property type="project" value="UniProtKB-UniRule"/>
</dbReference>
<sequence length="310" mass="33973">MKTFDVVVIGGGPAGLTAALYLLRSEVRLAFVEKLSPGGQMLLTERIDNYPGFPEGIVAYELADLMAAQVKAWENSQFERFNDEVRAIETGDEMHKVRIGDEWIVAKAVVICTGAQYRRLGLPGERELTGRGVSYCALCDGNFFRDKVVAVIGGGNSALEEALYLTRLVKKLYLIHRRDDFRGAKCYQDRCFVHPKMEVLRSTIVTRVIGESEVTGITVKDVKSGKERDIDVDGVFVFVGFEPQDSFLPDNLKTDGRGFVVTDTEMCTNVPGIFAAGDIRSKNCRQVASAVGDGAVAANSAVSYLESHAK</sequence>
<comment type="similarity">
    <text evidence="1 7">Belongs to the class-II pyridine nucleotide-disulfide oxidoreductase family.</text>
</comment>
<dbReference type="eggNOG" id="COG0492">
    <property type="taxonomic scope" value="Bacteria"/>
</dbReference>
<comment type="catalytic activity">
    <reaction evidence="7">
        <text>[thioredoxin]-dithiol + NADP(+) = [thioredoxin]-disulfide + NADPH + H(+)</text>
        <dbReference type="Rhea" id="RHEA:20345"/>
        <dbReference type="Rhea" id="RHEA-COMP:10698"/>
        <dbReference type="Rhea" id="RHEA-COMP:10700"/>
        <dbReference type="ChEBI" id="CHEBI:15378"/>
        <dbReference type="ChEBI" id="CHEBI:29950"/>
        <dbReference type="ChEBI" id="CHEBI:50058"/>
        <dbReference type="ChEBI" id="CHEBI:57783"/>
        <dbReference type="ChEBI" id="CHEBI:58349"/>
        <dbReference type="EC" id="1.8.1.9"/>
    </reaction>
</comment>
<dbReference type="STRING" id="1121439.dsat_1450"/>
<dbReference type="InterPro" id="IPR008255">
    <property type="entry name" value="Pyr_nucl-diS_OxRdtase_2_AS"/>
</dbReference>
<evidence type="ECO:0000256" key="7">
    <source>
        <dbReference type="RuleBase" id="RU003880"/>
    </source>
</evidence>
<evidence type="ECO:0000313" key="10">
    <source>
        <dbReference type="EMBL" id="EPR30728.1"/>
    </source>
</evidence>
<evidence type="ECO:0000256" key="3">
    <source>
        <dbReference type="ARBA" id="ARBA00022827"/>
    </source>
</evidence>
<dbReference type="PROSITE" id="PS00573">
    <property type="entry name" value="PYRIDINE_REDOX_2"/>
    <property type="match status" value="1"/>
</dbReference>
<dbReference type="InterPro" id="IPR005982">
    <property type="entry name" value="Thioredox_Rdtase"/>
</dbReference>
<name>S7UES0_9BACT</name>
<evidence type="ECO:0000256" key="5">
    <source>
        <dbReference type="ARBA" id="ARBA00023157"/>
    </source>
</evidence>
<accession>S7UES0</accession>
<dbReference type="PRINTS" id="PR00469">
    <property type="entry name" value="PNDRDTASEII"/>
</dbReference>
<evidence type="ECO:0000256" key="1">
    <source>
        <dbReference type="ARBA" id="ARBA00009333"/>
    </source>
</evidence>
<evidence type="ECO:0000256" key="6">
    <source>
        <dbReference type="ARBA" id="ARBA00023284"/>
    </source>
</evidence>
<keyword evidence="11" id="KW-1185">Reference proteome</keyword>
<dbReference type="PANTHER" id="PTHR48105">
    <property type="entry name" value="THIOREDOXIN REDUCTASE 1-RELATED-RELATED"/>
    <property type="match status" value="1"/>
</dbReference>
<keyword evidence="3 7" id="KW-0274">FAD</keyword>
<comment type="caution">
    <text evidence="10">The sequence shown here is derived from an EMBL/GenBank/DDBJ whole genome shotgun (WGS) entry which is preliminary data.</text>
</comment>
<dbReference type="EC" id="1.8.1.9" evidence="7"/>
<dbReference type="Gene3D" id="3.50.50.60">
    <property type="entry name" value="FAD/NAD(P)-binding domain"/>
    <property type="match status" value="2"/>
</dbReference>
<keyword evidence="8" id="KW-0521">NADP</keyword>
<dbReference type="GO" id="GO:0019430">
    <property type="term" value="P:removal of superoxide radicals"/>
    <property type="evidence" value="ECO:0007669"/>
    <property type="project" value="UniProtKB-UniRule"/>
</dbReference>
<comment type="subunit">
    <text evidence="7">Homodimer.</text>
</comment>
<organism evidence="10 11">
    <name type="scientific">Alkalidesulfovibrio alkalitolerans DSM 16529</name>
    <dbReference type="NCBI Taxonomy" id="1121439"/>
    <lineage>
        <taxon>Bacteria</taxon>
        <taxon>Pseudomonadati</taxon>
        <taxon>Thermodesulfobacteriota</taxon>
        <taxon>Desulfovibrionia</taxon>
        <taxon>Desulfovibrionales</taxon>
        <taxon>Desulfovibrionaceae</taxon>
        <taxon>Alkalidesulfovibrio</taxon>
    </lineage>
</organism>
<evidence type="ECO:0000313" key="11">
    <source>
        <dbReference type="Proteomes" id="UP000014975"/>
    </source>
</evidence>
<evidence type="ECO:0000256" key="8">
    <source>
        <dbReference type="RuleBase" id="RU003881"/>
    </source>
</evidence>